<keyword evidence="11" id="KW-1185">Reference proteome</keyword>
<keyword evidence="5 7" id="KW-1133">Transmembrane helix</keyword>
<keyword evidence="2" id="KW-0813">Transport</keyword>
<feature type="transmembrane region" description="Helical" evidence="7">
    <location>
        <begin position="29"/>
        <end position="49"/>
    </location>
</feature>
<evidence type="ECO:0000256" key="1">
    <source>
        <dbReference type="ARBA" id="ARBA00004651"/>
    </source>
</evidence>
<dbReference type="AlphaFoldDB" id="A0A0F5MQN4"/>
<organism evidence="10 11">
    <name type="scientific">Candidatus Arcanibacter lacustris</name>
    <dbReference type="NCBI Taxonomy" id="1607817"/>
    <lineage>
        <taxon>Bacteria</taxon>
        <taxon>Pseudomonadati</taxon>
        <taxon>Pseudomonadota</taxon>
        <taxon>Alphaproteobacteria</taxon>
        <taxon>Rickettsiales</taxon>
        <taxon>Candidatus Arcanibacter</taxon>
    </lineage>
</organism>
<feature type="transmembrane region" description="Helical" evidence="7">
    <location>
        <begin position="6"/>
        <end position="24"/>
    </location>
</feature>
<evidence type="ECO:0000256" key="4">
    <source>
        <dbReference type="ARBA" id="ARBA00022692"/>
    </source>
</evidence>
<feature type="transmembrane region" description="Helical" evidence="7">
    <location>
        <begin position="86"/>
        <end position="106"/>
    </location>
</feature>
<gene>
    <name evidence="10" type="ORF">SZ25_00011</name>
</gene>
<comment type="caution">
    <text evidence="10">The sequence shown here is derived from an EMBL/GenBank/DDBJ whole genome shotgun (WGS) entry which is preliminary data.</text>
</comment>
<dbReference type="InterPro" id="IPR050616">
    <property type="entry name" value="CPA3_Na-H_Antiporter_A"/>
</dbReference>
<evidence type="ECO:0000259" key="9">
    <source>
        <dbReference type="Pfam" id="PF20501"/>
    </source>
</evidence>
<dbReference type="NCBIfam" id="NF009159">
    <property type="entry name" value="PRK12504.1"/>
    <property type="match status" value="1"/>
</dbReference>
<keyword evidence="3" id="KW-1003">Cell membrane</keyword>
<dbReference type="GO" id="GO:0005886">
    <property type="term" value="C:plasma membrane"/>
    <property type="evidence" value="ECO:0007669"/>
    <property type="project" value="UniProtKB-SubCell"/>
</dbReference>
<dbReference type="EMBL" id="JYHA01000004">
    <property type="protein sequence ID" value="KKB96894.1"/>
    <property type="molecule type" value="Genomic_DNA"/>
</dbReference>
<evidence type="ECO:0000256" key="6">
    <source>
        <dbReference type="ARBA" id="ARBA00023136"/>
    </source>
</evidence>
<feature type="transmembrane region" description="Helical" evidence="7">
    <location>
        <begin position="152"/>
        <end position="170"/>
    </location>
</feature>
<dbReference type="InterPro" id="IPR046806">
    <property type="entry name" value="MrpA_C/MbhE"/>
</dbReference>
<feature type="domain" description="MrpA C-terminal/MbhE" evidence="9">
    <location>
        <begin position="111"/>
        <end position="172"/>
    </location>
</feature>
<evidence type="ECO:0000256" key="2">
    <source>
        <dbReference type="ARBA" id="ARBA00022448"/>
    </source>
</evidence>
<keyword evidence="6 7" id="KW-0472">Membrane</keyword>
<dbReference type="Pfam" id="PF13244">
    <property type="entry name" value="MbhD"/>
    <property type="match status" value="1"/>
</dbReference>
<dbReference type="PANTHER" id="PTHR43373">
    <property type="entry name" value="NA(+)/H(+) ANTIPORTER SUBUNIT"/>
    <property type="match status" value="1"/>
</dbReference>
<evidence type="ECO:0000256" key="7">
    <source>
        <dbReference type="SAM" id="Phobius"/>
    </source>
</evidence>
<dbReference type="Pfam" id="PF20501">
    <property type="entry name" value="MbhE"/>
    <property type="match status" value="1"/>
</dbReference>
<accession>A0A0F5MQN4</accession>
<evidence type="ECO:0000256" key="3">
    <source>
        <dbReference type="ARBA" id="ARBA00022475"/>
    </source>
</evidence>
<reference evidence="10 11" key="1">
    <citation type="submission" date="2015-02" db="EMBL/GenBank/DDBJ databases">
        <title>Single cell genomics of a rare environmental alphaproteobacterium provides unique insights into Rickettsiaceae evolution.</title>
        <authorList>
            <person name="Martijn J."/>
            <person name="Schulz F."/>
            <person name="Zaremba-Niedzwiedzka K."/>
            <person name="Viklund J."/>
            <person name="Stepanauskas R."/>
            <person name="Andersson S.G.E."/>
            <person name="Horn M."/>
            <person name="Guy L."/>
            <person name="Ettema T.J.G."/>
        </authorList>
    </citation>
    <scope>NUCLEOTIDE SEQUENCE [LARGE SCALE GENOMIC DNA]</scope>
    <source>
        <strain evidence="10 11">SCGC AAA041-L04</strain>
    </source>
</reference>
<sequence length="173" mass="19038">MINLENAYNILMILLLICSFVILFSNDFLLIIPMTAVFSLIITVIYLIFRAPDVAITEVAVGACVSTILLFTAYKKTNPDQENSSINFIHIIPLAIILLGALYLILELPEFGSMANPIHHHVSNYYLANTKIDTGINSVVSAILASYRGYDTMGETIVIMLSAIGVLNILKKS</sequence>
<dbReference type="Proteomes" id="UP000033358">
    <property type="component" value="Unassembled WGS sequence"/>
</dbReference>
<evidence type="ECO:0000259" key="8">
    <source>
        <dbReference type="Pfam" id="PF13244"/>
    </source>
</evidence>
<evidence type="ECO:0000256" key="5">
    <source>
        <dbReference type="ARBA" id="ARBA00022989"/>
    </source>
</evidence>
<dbReference type="InterPro" id="IPR025383">
    <property type="entry name" value="MrpA_C/MbhD"/>
</dbReference>
<proteinExistence type="predicted"/>
<evidence type="ECO:0000313" key="10">
    <source>
        <dbReference type="EMBL" id="KKB96894.1"/>
    </source>
</evidence>
<protein>
    <submittedName>
        <fullName evidence="10">Putative monovalent cation/H+ antiporter subunit B</fullName>
    </submittedName>
</protein>
<evidence type="ECO:0000313" key="11">
    <source>
        <dbReference type="Proteomes" id="UP000033358"/>
    </source>
</evidence>
<name>A0A0F5MQN4_9RICK</name>
<keyword evidence="4 7" id="KW-0812">Transmembrane</keyword>
<feature type="domain" description="MrpA C-terminal/MbhD" evidence="8">
    <location>
        <begin position="13"/>
        <end position="78"/>
    </location>
</feature>
<dbReference type="PANTHER" id="PTHR43373:SF1">
    <property type="entry name" value="NA(+)_H(+) ANTIPORTER SUBUNIT A"/>
    <property type="match status" value="1"/>
</dbReference>
<comment type="subcellular location">
    <subcellularLocation>
        <location evidence="1">Cell membrane</location>
        <topology evidence="1">Multi-pass membrane protein</topology>
    </subcellularLocation>
</comment>